<dbReference type="SUPFAM" id="SSF143011">
    <property type="entry name" value="RelE-like"/>
    <property type="match status" value="1"/>
</dbReference>
<dbReference type="PANTHER" id="PTHR38813:SF1">
    <property type="entry name" value="TOXIN RELE1-RELATED"/>
    <property type="match status" value="1"/>
</dbReference>
<dbReference type="Proteomes" id="UP000228812">
    <property type="component" value="Unassembled WGS sequence"/>
</dbReference>
<dbReference type="InterPro" id="IPR035093">
    <property type="entry name" value="RelE/ParE_toxin_dom_sf"/>
</dbReference>
<gene>
    <name evidence="1" type="ORF">COX26_01220</name>
</gene>
<dbReference type="InterPro" id="IPR052747">
    <property type="entry name" value="TA_system_RelE_toxin"/>
</dbReference>
<accession>A0A2G9Z9W1</accession>
<dbReference type="AlphaFoldDB" id="A0A2G9Z9W1"/>
<name>A0A2G9Z9W1_9BACT</name>
<reference evidence="1 2" key="1">
    <citation type="submission" date="2017-09" db="EMBL/GenBank/DDBJ databases">
        <title>Depth-based differentiation of microbial function through sediment-hosted aquifers and enrichment of novel symbionts in the deep terrestrial subsurface.</title>
        <authorList>
            <person name="Probst A.J."/>
            <person name="Ladd B."/>
            <person name="Jarett J.K."/>
            <person name="Geller-Mcgrath D.E."/>
            <person name="Sieber C.M."/>
            <person name="Emerson J.B."/>
            <person name="Anantharaman K."/>
            <person name="Thomas B.C."/>
            <person name="Malmstrom R."/>
            <person name="Stieglmeier M."/>
            <person name="Klingl A."/>
            <person name="Woyke T."/>
            <person name="Ryan C.M."/>
            <person name="Banfield J.F."/>
        </authorList>
    </citation>
    <scope>NUCLEOTIDE SEQUENCE [LARGE SCALE GENOMIC DNA]</scope>
    <source>
        <strain evidence="1">CG23_combo_of_CG06-09_8_20_14_all_54_14</strain>
    </source>
</reference>
<sequence length="81" mass="9619">MDKIEKALRKLTNRERSEITALLSKLKSKKYQGLDIKKLKGSDVIYRIRKGSLRIIYRISEESIFILAIERRRENTYKFTG</sequence>
<organism evidence="1 2">
    <name type="scientific">Candidatus Jorgensenbacteria bacterium CG23_combo_of_CG06-09_8_20_14_all_54_14</name>
    <dbReference type="NCBI Taxonomy" id="1974595"/>
    <lineage>
        <taxon>Bacteria</taxon>
        <taxon>Candidatus Joergenseniibacteriota</taxon>
    </lineage>
</organism>
<dbReference type="PANTHER" id="PTHR38813">
    <property type="match status" value="1"/>
</dbReference>
<dbReference type="EMBL" id="PCRZ01000021">
    <property type="protein sequence ID" value="PIP29962.1"/>
    <property type="molecule type" value="Genomic_DNA"/>
</dbReference>
<proteinExistence type="predicted"/>
<protein>
    <submittedName>
        <fullName evidence="1">Plasmid stabilization protein</fullName>
    </submittedName>
</protein>
<evidence type="ECO:0000313" key="1">
    <source>
        <dbReference type="EMBL" id="PIP29962.1"/>
    </source>
</evidence>
<comment type="caution">
    <text evidence="1">The sequence shown here is derived from an EMBL/GenBank/DDBJ whole genome shotgun (WGS) entry which is preliminary data.</text>
</comment>
<evidence type="ECO:0000313" key="2">
    <source>
        <dbReference type="Proteomes" id="UP000228812"/>
    </source>
</evidence>
<dbReference type="Gene3D" id="3.30.2310.20">
    <property type="entry name" value="RelE-like"/>
    <property type="match status" value="1"/>
</dbReference>